<protein>
    <submittedName>
        <fullName evidence="2">Uncharacterized protein</fullName>
    </submittedName>
</protein>
<dbReference type="Proteomes" id="UP000694394">
    <property type="component" value="Chromosome 1"/>
</dbReference>
<dbReference type="EMBL" id="ABDC03001082">
    <property type="status" value="NOT_ANNOTATED_CDS"/>
    <property type="molecule type" value="Genomic_DNA"/>
</dbReference>
<reference evidence="2" key="3">
    <citation type="submission" date="2025-09" db="UniProtKB">
        <authorList>
            <consortium name="Ensembl"/>
        </authorList>
    </citation>
    <scope>IDENTIFICATION</scope>
</reference>
<keyword evidence="1" id="KW-1133">Transmembrane helix</keyword>
<reference evidence="2" key="1">
    <citation type="submission" date="2016-12" db="EMBL/GenBank/DDBJ databases">
        <title>Mouse lemur reference genome and diversity panel.</title>
        <authorList>
            <person name="Harris R."/>
            <person name="Larsen P."/>
            <person name="Liu Y."/>
            <person name="Hughes D.S."/>
            <person name="Murali S."/>
            <person name="Raveendran M."/>
            <person name="Korchina V."/>
            <person name="Wang M."/>
            <person name="Jhangiani S."/>
            <person name="Bandaranaike D."/>
            <person name="Bellair M."/>
            <person name="Blankenburg K."/>
            <person name="Chao H."/>
            <person name="Dahdouli M."/>
            <person name="Dinh H."/>
            <person name="Doddapaneni H."/>
            <person name="English A."/>
            <person name="Firestine M."/>
            <person name="Gnanaolivu R."/>
            <person name="Gross S."/>
            <person name="Hernandez B."/>
            <person name="Javaid M."/>
            <person name="Jayaseelan J."/>
            <person name="Jones J."/>
            <person name="Khan Z."/>
            <person name="Kovar C."/>
            <person name="Kurapati P."/>
            <person name="Le B."/>
            <person name="Lee S."/>
            <person name="Li M."/>
            <person name="Mathew T."/>
            <person name="Narasimhan A."/>
            <person name="Ngo D."/>
            <person name="Nguyen L."/>
            <person name="Okwuonu G."/>
            <person name="Ongeri F."/>
            <person name="Osuji N."/>
            <person name="Pu L.-L."/>
            <person name="Puazo M."/>
            <person name="Quiroz J."/>
            <person name="Raj R."/>
            <person name="Rajbhandari K."/>
            <person name="Reid J.G."/>
            <person name="Santibanez J."/>
            <person name="Sexton D."/>
            <person name="Skinner E."/>
            <person name="Vee V."/>
            <person name="Weissenberger G."/>
            <person name="Wu Y."/>
            <person name="Xin Y."/>
            <person name="Han Y."/>
            <person name="Campbell C."/>
            <person name="Brown A."/>
            <person name="Sullivan B."/>
            <person name="Shelton J."/>
            <person name="Brown S."/>
            <person name="Dudchenko O."/>
            <person name="Machol I."/>
            <person name="Durand N."/>
            <person name="Shamim M."/>
            <person name="Lieberman A."/>
            <person name="Muzny D.M."/>
            <person name="Richards S."/>
            <person name="Yoder A."/>
            <person name="Worley K.C."/>
            <person name="Rogers J."/>
            <person name="Gibbs R.A."/>
        </authorList>
    </citation>
    <scope>NUCLEOTIDE SEQUENCE [LARGE SCALE GENOMIC DNA]</scope>
</reference>
<reference evidence="2" key="2">
    <citation type="submission" date="2025-08" db="UniProtKB">
        <authorList>
            <consortium name="Ensembl"/>
        </authorList>
    </citation>
    <scope>IDENTIFICATION</scope>
</reference>
<evidence type="ECO:0000313" key="3">
    <source>
        <dbReference type="Proteomes" id="UP000694394"/>
    </source>
</evidence>
<keyword evidence="3" id="KW-1185">Reference proteome</keyword>
<sequence>MNVRSYCLNKNNVLSWMWWLMPIIAALWEAEAGELLEAMSLRPAWAT</sequence>
<dbReference type="GeneTree" id="ENSGT00910000147234"/>
<feature type="transmembrane region" description="Helical" evidence="1">
    <location>
        <begin position="12"/>
        <end position="30"/>
    </location>
</feature>
<accession>A0A8C5YGU5</accession>
<evidence type="ECO:0000256" key="1">
    <source>
        <dbReference type="SAM" id="Phobius"/>
    </source>
</evidence>
<organism evidence="2 3">
    <name type="scientific">Microcebus murinus</name>
    <name type="common">Gray mouse lemur</name>
    <name type="synonym">Lemur murinus</name>
    <dbReference type="NCBI Taxonomy" id="30608"/>
    <lineage>
        <taxon>Eukaryota</taxon>
        <taxon>Metazoa</taxon>
        <taxon>Chordata</taxon>
        <taxon>Craniata</taxon>
        <taxon>Vertebrata</taxon>
        <taxon>Euteleostomi</taxon>
        <taxon>Mammalia</taxon>
        <taxon>Eutheria</taxon>
        <taxon>Euarchontoglires</taxon>
        <taxon>Primates</taxon>
        <taxon>Strepsirrhini</taxon>
        <taxon>Lemuriformes</taxon>
        <taxon>Cheirogaleidae</taxon>
        <taxon>Microcebus</taxon>
    </lineage>
</organism>
<name>A0A8C5YGU5_MICMU</name>
<keyword evidence="1" id="KW-0812">Transmembrane</keyword>
<dbReference type="AlphaFoldDB" id="A0A8C5YGU5"/>
<proteinExistence type="predicted"/>
<evidence type="ECO:0000313" key="2">
    <source>
        <dbReference type="Ensembl" id="ENSMICP00000051481.1"/>
    </source>
</evidence>
<dbReference type="Ensembl" id="ENSMICT00000072669.1">
    <property type="protein sequence ID" value="ENSMICP00000051481.1"/>
    <property type="gene ID" value="ENSMICG00000049118.1"/>
</dbReference>
<keyword evidence="1" id="KW-0472">Membrane</keyword>